<protein>
    <submittedName>
        <fullName evidence="4">C2H2-type domain-containing protein</fullName>
    </submittedName>
</protein>
<dbReference type="InterPro" id="IPR013087">
    <property type="entry name" value="Znf_C2H2_type"/>
</dbReference>
<feature type="domain" description="C2H2-type" evidence="2">
    <location>
        <begin position="148"/>
        <end position="169"/>
    </location>
</feature>
<evidence type="ECO:0000313" key="3">
    <source>
        <dbReference type="Proteomes" id="UP000887564"/>
    </source>
</evidence>
<organism evidence="3 4">
    <name type="scientific">Parascaris equorum</name>
    <name type="common">Equine roundworm</name>
    <dbReference type="NCBI Taxonomy" id="6256"/>
    <lineage>
        <taxon>Eukaryota</taxon>
        <taxon>Metazoa</taxon>
        <taxon>Ecdysozoa</taxon>
        <taxon>Nematoda</taxon>
        <taxon>Chromadorea</taxon>
        <taxon>Rhabditida</taxon>
        <taxon>Spirurina</taxon>
        <taxon>Ascaridomorpha</taxon>
        <taxon>Ascaridoidea</taxon>
        <taxon>Ascarididae</taxon>
        <taxon>Parascaris</taxon>
    </lineage>
</organism>
<accession>A0A914R7E3</accession>
<sequence>MAGLSGVTASNSSSAQGVTTSQNGDSSSSTGCSTAADMPNWLAGLMPQVAVAGSTANTIQTVPNSITPPNVSMPSLLEQMQLMGAAQMMSGGGASGANSLGGQPLNALAAALSQVPASTGAPPLTPNTAAALFAAAGNYGSPAKDAYCELCDKNFCNRYFLRTHRQKKHGITDESCSPMKSFPASPGAQLAGFSFQPCMF</sequence>
<evidence type="ECO:0000313" key="4">
    <source>
        <dbReference type="WBParaSite" id="PEQ_0000237601-mRNA-1"/>
    </source>
</evidence>
<name>A0A914R7E3_PAREQ</name>
<reference evidence="4" key="1">
    <citation type="submission" date="2022-11" db="UniProtKB">
        <authorList>
            <consortium name="WormBaseParasite"/>
        </authorList>
    </citation>
    <scope>IDENTIFICATION</scope>
</reference>
<dbReference type="Proteomes" id="UP000887564">
    <property type="component" value="Unplaced"/>
</dbReference>
<dbReference type="PANTHER" id="PTHR21190:SF1">
    <property type="entry name" value="GH10077P"/>
    <property type="match status" value="1"/>
</dbReference>
<dbReference type="AlphaFoldDB" id="A0A914R7E3"/>
<dbReference type="PROSITE" id="PS00028">
    <property type="entry name" value="ZINC_FINGER_C2H2_1"/>
    <property type="match status" value="1"/>
</dbReference>
<feature type="compositionally biased region" description="Polar residues" evidence="1">
    <location>
        <begin position="7"/>
        <end position="33"/>
    </location>
</feature>
<evidence type="ECO:0000259" key="2">
    <source>
        <dbReference type="PROSITE" id="PS00028"/>
    </source>
</evidence>
<dbReference type="WBParaSite" id="PEQ_0000237601-mRNA-1">
    <property type="protein sequence ID" value="PEQ_0000237601-mRNA-1"/>
    <property type="gene ID" value="PEQ_0000237601"/>
</dbReference>
<keyword evidence="3" id="KW-1185">Reference proteome</keyword>
<feature type="region of interest" description="Disordered" evidence="1">
    <location>
        <begin position="1"/>
        <end position="33"/>
    </location>
</feature>
<dbReference type="PANTHER" id="PTHR21190">
    <property type="entry name" value="GH10077P"/>
    <property type="match status" value="1"/>
</dbReference>
<evidence type="ECO:0000256" key="1">
    <source>
        <dbReference type="SAM" id="MobiDB-lite"/>
    </source>
</evidence>
<proteinExistence type="predicted"/>